<sequence>MQTRPASMEITTVFTAFSRNIIFLDTEQKNEYNIIDSYRRNKCGIRKEHNI</sequence>
<dbReference type="AlphaFoldDB" id="W7UX41"/>
<gene>
    <name evidence="1" type="ORF">RF007C_09700</name>
</gene>
<comment type="caution">
    <text evidence="1">The sequence shown here is derived from an EMBL/GenBank/DDBJ whole genome shotgun (WGS) entry which is preliminary data.</text>
</comment>
<evidence type="ECO:0000313" key="1">
    <source>
        <dbReference type="EMBL" id="EWM53240.1"/>
    </source>
</evidence>
<reference evidence="1 2" key="1">
    <citation type="journal article" date="2014" name="PLoS ONE">
        <title>Rumen cellulosomics: divergent fiber-degrading strategies revealed by comparative genome-wide analysis of six ruminococcal strains.</title>
        <authorList>
            <person name="Dassa B."/>
            <person name="Borovok I."/>
            <person name="Ruimy-Israeli V."/>
            <person name="Lamed R."/>
            <person name="Flint H.J."/>
            <person name="Duncan S.H."/>
            <person name="Henrissat B."/>
            <person name="Coutinho P."/>
            <person name="Morrison M."/>
            <person name="Mosoni P."/>
            <person name="Yeoman C.J."/>
            <person name="White B.A."/>
            <person name="Bayer E.A."/>
        </authorList>
    </citation>
    <scope>NUCLEOTIDE SEQUENCE [LARGE SCALE GENOMIC DNA]</scope>
    <source>
        <strain evidence="1 2">007c</strain>
    </source>
</reference>
<dbReference type="Proteomes" id="UP000019365">
    <property type="component" value="Unassembled WGS sequence"/>
</dbReference>
<keyword evidence="2" id="KW-1185">Reference proteome</keyword>
<proteinExistence type="predicted"/>
<accession>W7UX41</accession>
<evidence type="ECO:0000313" key="2">
    <source>
        <dbReference type="Proteomes" id="UP000019365"/>
    </source>
</evidence>
<dbReference type="EMBL" id="ATAX01000026">
    <property type="protein sequence ID" value="EWM53240.1"/>
    <property type="molecule type" value="Genomic_DNA"/>
</dbReference>
<organism evidence="1 2">
    <name type="scientific">Ruminococcus flavefaciens 007c</name>
    <dbReference type="NCBI Taxonomy" id="1341157"/>
    <lineage>
        <taxon>Bacteria</taxon>
        <taxon>Bacillati</taxon>
        <taxon>Bacillota</taxon>
        <taxon>Clostridia</taxon>
        <taxon>Eubacteriales</taxon>
        <taxon>Oscillospiraceae</taxon>
        <taxon>Ruminococcus</taxon>
    </lineage>
</organism>
<name>W7UX41_RUMFL</name>
<protein>
    <submittedName>
        <fullName evidence="1">Uncharacterized protein</fullName>
    </submittedName>
</protein>